<feature type="domain" description="Response regulatory" evidence="6">
    <location>
        <begin position="558"/>
        <end position="674"/>
    </location>
</feature>
<dbReference type="SMART" id="SM00388">
    <property type="entry name" value="HisKA"/>
    <property type="match status" value="1"/>
</dbReference>
<dbReference type="InterPro" id="IPR000014">
    <property type="entry name" value="PAS"/>
</dbReference>
<accession>A0A2W5M1X6</accession>
<feature type="domain" description="Response regulatory" evidence="6">
    <location>
        <begin position="689"/>
        <end position="804"/>
    </location>
</feature>
<dbReference type="Gene3D" id="1.10.287.130">
    <property type="match status" value="1"/>
</dbReference>
<keyword evidence="3 4" id="KW-0597">Phosphoprotein</keyword>
<dbReference type="Gene3D" id="3.30.450.20">
    <property type="entry name" value="PAS domain"/>
    <property type="match status" value="2"/>
</dbReference>
<dbReference type="NCBIfam" id="TIGR00229">
    <property type="entry name" value="sensory_box"/>
    <property type="match status" value="2"/>
</dbReference>
<dbReference type="InterPro" id="IPR003594">
    <property type="entry name" value="HATPase_dom"/>
</dbReference>
<name>A0A2W5M1X6_ANCNO</name>
<evidence type="ECO:0000259" key="5">
    <source>
        <dbReference type="PROSITE" id="PS50109"/>
    </source>
</evidence>
<dbReference type="EMBL" id="QFPN01000007">
    <property type="protein sequence ID" value="PZQ13707.1"/>
    <property type="molecule type" value="Genomic_DNA"/>
</dbReference>
<evidence type="ECO:0000259" key="7">
    <source>
        <dbReference type="PROSITE" id="PS50113"/>
    </source>
</evidence>
<proteinExistence type="predicted"/>
<dbReference type="CDD" id="cd00156">
    <property type="entry name" value="REC"/>
    <property type="match status" value="1"/>
</dbReference>
<evidence type="ECO:0000256" key="4">
    <source>
        <dbReference type="PROSITE-ProRule" id="PRU00169"/>
    </source>
</evidence>
<dbReference type="GO" id="GO:0000155">
    <property type="term" value="F:phosphorelay sensor kinase activity"/>
    <property type="evidence" value="ECO:0007669"/>
    <property type="project" value="InterPro"/>
</dbReference>
<dbReference type="CDD" id="cd00082">
    <property type="entry name" value="HisKA"/>
    <property type="match status" value="1"/>
</dbReference>
<protein>
    <recommendedName>
        <fullName evidence="2">histidine kinase</fullName>
        <ecNumber evidence="2">2.7.13.3</ecNumber>
    </recommendedName>
</protein>
<reference evidence="8 9" key="1">
    <citation type="submission" date="2017-08" db="EMBL/GenBank/DDBJ databases">
        <title>Infants hospitalized years apart are colonized by the same room-sourced microbial strains.</title>
        <authorList>
            <person name="Brooks B."/>
            <person name="Olm M.R."/>
            <person name="Firek B.A."/>
            <person name="Baker R."/>
            <person name="Thomas B.C."/>
            <person name="Morowitz M.J."/>
            <person name="Banfield J.F."/>
        </authorList>
    </citation>
    <scope>NUCLEOTIDE SEQUENCE [LARGE SCALE GENOMIC DNA]</scope>
    <source>
        <strain evidence="8">S2_005_003_R2_43</strain>
    </source>
</reference>
<feature type="domain" description="PAC" evidence="7">
    <location>
        <begin position="255"/>
        <end position="308"/>
    </location>
</feature>
<dbReference type="PROSITE" id="PS50109">
    <property type="entry name" value="HIS_KIN"/>
    <property type="match status" value="1"/>
</dbReference>
<dbReference type="InterPro" id="IPR036890">
    <property type="entry name" value="HATPase_C_sf"/>
</dbReference>
<dbReference type="Pfam" id="PF08447">
    <property type="entry name" value="PAS_3"/>
    <property type="match status" value="1"/>
</dbReference>
<dbReference type="SUPFAM" id="SSF55874">
    <property type="entry name" value="ATPase domain of HSP90 chaperone/DNA topoisomerase II/histidine kinase"/>
    <property type="match status" value="1"/>
</dbReference>
<dbReference type="SMART" id="SM00387">
    <property type="entry name" value="HATPase_c"/>
    <property type="match status" value="1"/>
</dbReference>
<dbReference type="PROSITE" id="PS50110">
    <property type="entry name" value="RESPONSE_REGULATORY"/>
    <property type="match status" value="2"/>
</dbReference>
<dbReference type="PANTHER" id="PTHR43065">
    <property type="entry name" value="SENSOR HISTIDINE KINASE"/>
    <property type="match status" value="1"/>
</dbReference>
<dbReference type="SUPFAM" id="SSF55785">
    <property type="entry name" value="PYP-like sensor domain (PAS domain)"/>
    <property type="match status" value="2"/>
</dbReference>
<dbReference type="PRINTS" id="PR00344">
    <property type="entry name" value="BCTRLSENSOR"/>
</dbReference>
<dbReference type="SMART" id="SM00091">
    <property type="entry name" value="PAS"/>
    <property type="match status" value="2"/>
</dbReference>
<dbReference type="InterPro" id="IPR035965">
    <property type="entry name" value="PAS-like_dom_sf"/>
</dbReference>
<dbReference type="InterPro" id="IPR011006">
    <property type="entry name" value="CheY-like_superfamily"/>
</dbReference>
<dbReference type="PROSITE" id="PS50113">
    <property type="entry name" value="PAC"/>
    <property type="match status" value="2"/>
</dbReference>
<keyword evidence="8" id="KW-0418">Kinase</keyword>
<dbReference type="Gene3D" id="3.30.565.10">
    <property type="entry name" value="Histidine kinase-like ATPase, C-terminal domain"/>
    <property type="match status" value="1"/>
</dbReference>
<dbReference type="InterPro" id="IPR001610">
    <property type="entry name" value="PAC"/>
</dbReference>
<dbReference type="Pfam" id="PF00072">
    <property type="entry name" value="Response_reg"/>
    <property type="match status" value="2"/>
</dbReference>
<dbReference type="SUPFAM" id="SSF52172">
    <property type="entry name" value="CheY-like"/>
    <property type="match status" value="2"/>
</dbReference>
<dbReference type="InterPro" id="IPR013656">
    <property type="entry name" value="PAS_4"/>
</dbReference>
<feature type="domain" description="Histidine kinase" evidence="5">
    <location>
        <begin position="321"/>
        <end position="537"/>
    </location>
</feature>
<dbReference type="SUPFAM" id="SSF47384">
    <property type="entry name" value="Homodimeric domain of signal transducing histidine kinase"/>
    <property type="match status" value="1"/>
</dbReference>
<dbReference type="EC" id="2.7.13.3" evidence="2"/>
<evidence type="ECO:0000259" key="6">
    <source>
        <dbReference type="PROSITE" id="PS50110"/>
    </source>
</evidence>
<evidence type="ECO:0000313" key="9">
    <source>
        <dbReference type="Proteomes" id="UP000249577"/>
    </source>
</evidence>
<dbReference type="AlphaFoldDB" id="A0A2W5M1X6"/>
<dbReference type="InterPro" id="IPR013655">
    <property type="entry name" value="PAS_fold_3"/>
</dbReference>
<dbReference type="InterPro" id="IPR004358">
    <property type="entry name" value="Sig_transdc_His_kin-like_C"/>
</dbReference>
<feature type="modified residue" description="4-aspartylphosphate" evidence="4">
    <location>
        <position position="739"/>
    </location>
</feature>
<dbReference type="Proteomes" id="UP000249577">
    <property type="component" value="Unassembled WGS sequence"/>
</dbReference>
<dbReference type="Pfam" id="PF08448">
    <property type="entry name" value="PAS_4"/>
    <property type="match status" value="1"/>
</dbReference>
<dbReference type="Pfam" id="PF02518">
    <property type="entry name" value="HATPase_c"/>
    <property type="match status" value="1"/>
</dbReference>
<evidence type="ECO:0000256" key="1">
    <source>
        <dbReference type="ARBA" id="ARBA00000085"/>
    </source>
</evidence>
<gene>
    <name evidence="8" type="ORF">DI565_14310</name>
</gene>
<feature type="modified residue" description="4-aspartylphosphate" evidence="4">
    <location>
        <position position="608"/>
    </location>
</feature>
<dbReference type="SMART" id="SM00086">
    <property type="entry name" value="PAC"/>
    <property type="match status" value="2"/>
</dbReference>
<dbReference type="InterPro" id="IPR001789">
    <property type="entry name" value="Sig_transdc_resp-reg_receiver"/>
</dbReference>
<dbReference type="CDD" id="cd00130">
    <property type="entry name" value="PAS"/>
    <property type="match status" value="2"/>
</dbReference>
<dbReference type="InterPro" id="IPR036097">
    <property type="entry name" value="HisK_dim/P_sf"/>
</dbReference>
<evidence type="ECO:0000313" key="8">
    <source>
        <dbReference type="EMBL" id="PZQ13707.1"/>
    </source>
</evidence>
<dbReference type="InterPro" id="IPR000700">
    <property type="entry name" value="PAS-assoc_C"/>
</dbReference>
<comment type="catalytic activity">
    <reaction evidence="1">
        <text>ATP + protein L-histidine = ADP + protein N-phospho-L-histidine.</text>
        <dbReference type="EC" id="2.7.13.3"/>
    </reaction>
</comment>
<evidence type="ECO:0000256" key="2">
    <source>
        <dbReference type="ARBA" id="ARBA00012438"/>
    </source>
</evidence>
<dbReference type="InterPro" id="IPR003661">
    <property type="entry name" value="HisK_dim/P_dom"/>
</dbReference>
<dbReference type="Gene3D" id="3.40.50.2300">
    <property type="match status" value="2"/>
</dbReference>
<evidence type="ECO:0000256" key="3">
    <source>
        <dbReference type="ARBA" id="ARBA00022553"/>
    </source>
</evidence>
<feature type="domain" description="PAC" evidence="7">
    <location>
        <begin position="88"/>
        <end position="140"/>
    </location>
</feature>
<sequence length="804" mass="87226">MSFVTSRLLGRPATADDDARPALADLVAEAPVITWSAGPDGETEFVSERWRDVTGTAPLGDWVESIHKDDIGELMARWSESVATGEPYENEHRIRMRDGSWRRFLARARPVRDPAGAVLRWVGALVDIEDIVRRREAVAAHGEQLAKLVEARNLDLQVAERRFASEVESRASERRARRDEDALYAAYLDNTTDGVFVVSCLPDRRILVETVNRAMERALGVSRLVMRGRRIGDLLPAETAGRLESEIAACAASGEPARYEQTTELDGEERVFEVALAPIASQDGRTMRVVGSARDLTERRKSEQQLRQAQKMEAVGQLTGGVAHDFNNLLQVVKGNLELLATELSAIMTPSIERRMRDAMAGADRGAKLTRQLLAFSRRQPLAPRPTDVGALIVSMADMLDRTLGETIEVEISRDAGGWTALVDPAQLENAVLNLAINGRDAMPDGGKLAIAVRHLPSDQTGGERIEIAVTDCGVGMSEGVLARVFEPFFSTKPEGRGTGLGLPQVQGFIEQSHGEIAIESRAGCGTTVRLSLPRSAAEAVVEHEAQEGEIPRGRGERVLVLEDDDAVRSSVADLLTELGYAVDVAASTRDAGLLMERGQTYDLLLSDVVMPGQPSPPEFARLARAAQPALKVLFMSGYAENVIVHQGRVDADVHLIQKPYRSEQLARKVRQLLGEPASVQPAEPRALRILLVEDEPLIAMSLVDLLASFGHTATEARNAASAKASIASGAPFDLLLTDLGLPDLDGEALAEWIRKERPGLPIVFSTGRDDFEAPPGLAQGGKVAVVTKPFDAETLRRTLDACA</sequence>
<dbReference type="SMART" id="SM00448">
    <property type="entry name" value="REC"/>
    <property type="match status" value="2"/>
</dbReference>
<keyword evidence="8" id="KW-0808">Transferase</keyword>
<dbReference type="InterPro" id="IPR005467">
    <property type="entry name" value="His_kinase_dom"/>
</dbReference>
<organism evidence="8 9">
    <name type="scientific">Ancylobacter novellus</name>
    <name type="common">Thiobacillus novellus</name>
    <dbReference type="NCBI Taxonomy" id="921"/>
    <lineage>
        <taxon>Bacteria</taxon>
        <taxon>Pseudomonadati</taxon>
        <taxon>Pseudomonadota</taxon>
        <taxon>Alphaproteobacteria</taxon>
        <taxon>Hyphomicrobiales</taxon>
        <taxon>Xanthobacteraceae</taxon>
        <taxon>Ancylobacter</taxon>
    </lineage>
</organism>
<comment type="caution">
    <text evidence="8">The sequence shown here is derived from an EMBL/GenBank/DDBJ whole genome shotgun (WGS) entry which is preliminary data.</text>
</comment>
<dbReference type="PANTHER" id="PTHR43065:SF42">
    <property type="entry name" value="TWO-COMPONENT SENSOR PPRA"/>
    <property type="match status" value="1"/>
</dbReference>